<reference evidence="2 3" key="1">
    <citation type="submission" date="2017-05" db="EMBL/GenBank/DDBJ databases">
        <authorList>
            <person name="Song R."/>
            <person name="Chenine A.L."/>
            <person name="Ruprecht R.M."/>
        </authorList>
    </citation>
    <scope>NUCLEOTIDE SEQUENCE [LARGE SCALE GENOMIC DNA]</scope>
    <source>
        <strain evidence="2 3">CECT 8489</strain>
    </source>
</reference>
<evidence type="ECO:0000313" key="3">
    <source>
        <dbReference type="Proteomes" id="UP000201838"/>
    </source>
</evidence>
<dbReference type="InterPro" id="IPR041657">
    <property type="entry name" value="HTH_17"/>
</dbReference>
<organism evidence="2 3">
    <name type="scientific">Boseongicola aestuarii</name>
    <dbReference type="NCBI Taxonomy" id="1470561"/>
    <lineage>
        <taxon>Bacteria</taxon>
        <taxon>Pseudomonadati</taxon>
        <taxon>Pseudomonadota</taxon>
        <taxon>Alphaproteobacteria</taxon>
        <taxon>Rhodobacterales</taxon>
        <taxon>Paracoccaceae</taxon>
        <taxon>Boseongicola</taxon>
    </lineage>
</organism>
<sequence>MSNSDLIQPKFYTTKDLATYLRVSTSFLEKARMNKMGPTYIKVHGRVLYRNVDIEAWLDSNEIRTQGAQ</sequence>
<dbReference type="Pfam" id="PF12728">
    <property type="entry name" value="HTH_17"/>
    <property type="match status" value="1"/>
</dbReference>
<dbReference type="SUPFAM" id="SSF46955">
    <property type="entry name" value="Putative DNA-binding domain"/>
    <property type="match status" value="1"/>
</dbReference>
<dbReference type="InterPro" id="IPR009061">
    <property type="entry name" value="DNA-bd_dom_put_sf"/>
</dbReference>
<protein>
    <submittedName>
        <fullName evidence="2">Helix-turn-helix domain protein</fullName>
    </submittedName>
</protein>
<proteinExistence type="predicted"/>
<feature type="domain" description="Helix-turn-helix" evidence="1">
    <location>
        <begin position="11"/>
        <end position="61"/>
    </location>
</feature>
<dbReference type="AlphaFoldDB" id="A0A238J345"/>
<dbReference type="EMBL" id="FXXQ01000011">
    <property type="protein sequence ID" value="SMX25037.1"/>
    <property type="molecule type" value="Genomic_DNA"/>
</dbReference>
<gene>
    <name evidence="2" type="ORF">BOA8489_03171</name>
</gene>
<accession>A0A238J345</accession>
<evidence type="ECO:0000259" key="1">
    <source>
        <dbReference type="Pfam" id="PF12728"/>
    </source>
</evidence>
<dbReference type="OrthoDB" id="7364180at2"/>
<keyword evidence="3" id="KW-1185">Reference proteome</keyword>
<dbReference type="Proteomes" id="UP000201838">
    <property type="component" value="Unassembled WGS sequence"/>
</dbReference>
<dbReference type="RefSeq" id="WP_093975232.1">
    <property type="nucleotide sequence ID" value="NZ_FXXQ01000011.1"/>
</dbReference>
<evidence type="ECO:0000313" key="2">
    <source>
        <dbReference type="EMBL" id="SMX25037.1"/>
    </source>
</evidence>
<name>A0A238J345_9RHOB</name>